<evidence type="ECO:0000313" key="2">
    <source>
        <dbReference type="EMBL" id="KAJ4367185.1"/>
    </source>
</evidence>
<dbReference type="AlphaFoldDB" id="A0A9W8Y467"/>
<dbReference type="Pfam" id="PF00106">
    <property type="entry name" value="adh_short"/>
    <property type="match status" value="1"/>
</dbReference>
<dbReference type="Proteomes" id="UP001140560">
    <property type="component" value="Unassembled WGS sequence"/>
</dbReference>
<evidence type="ECO:0000313" key="3">
    <source>
        <dbReference type="Proteomes" id="UP001140560"/>
    </source>
</evidence>
<gene>
    <name evidence="2" type="ORF">N0V83_007715</name>
</gene>
<reference evidence="2" key="1">
    <citation type="submission" date="2022-10" db="EMBL/GenBank/DDBJ databases">
        <title>Tapping the CABI collections for fungal endophytes: first genome assemblies for Collariella, Neodidymelliopsis, Ascochyta clinopodiicola, Didymella pomorum, Didymosphaeria variabile, Neocosmospora piperis and Neocucurbitaria cava.</title>
        <authorList>
            <person name="Hill R."/>
        </authorList>
    </citation>
    <scope>NUCLEOTIDE SEQUENCE</scope>
    <source>
        <strain evidence="2">IMI 356814</strain>
    </source>
</reference>
<dbReference type="GO" id="GO:0016491">
    <property type="term" value="F:oxidoreductase activity"/>
    <property type="evidence" value="ECO:0007669"/>
    <property type="project" value="UniProtKB-KW"/>
</dbReference>
<dbReference type="EMBL" id="JAPEUY010000013">
    <property type="protein sequence ID" value="KAJ4367185.1"/>
    <property type="molecule type" value="Genomic_DNA"/>
</dbReference>
<evidence type="ECO:0000256" key="1">
    <source>
        <dbReference type="ARBA" id="ARBA00023002"/>
    </source>
</evidence>
<dbReference type="SUPFAM" id="SSF51735">
    <property type="entry name" value="NAD(P)-binding Rossmann-fold domains"/>
    <property type="match status" value="1"/>
</dbReference>
<dbReference type="Gene3D" id="3.40.50.720">
    <property type="entry name" value="NAD(P)-binding Rossmann-like Domain"/>
    <property type="match status" value="1"/>
</dbReference>
<dbReference type="PANTHER" id="PTHR43157">
    <property type="entry name" value="PHOSPHATIDYLINOSITOL-GLYCAN BIOSYNTHESIS CLASS F PROTEIN-RELATED"/>
    <property type="match status" value="1"/>
</dbReference>
<dbReference type="OrthoDB" id="542013at2759"/>
<keyword evidence="3" id="KW-1185">Reference proteome</keyword>
<dbReference type="PRINTS" id="PR00081">
    <property type="entry name" value="GDHRDH"/>
</dbReference>
<protein>
    <submittedName>
        <fullName evidence="2">Uncharacterized protein</fullName>
    </submittedName>
</protein>
<organism evidence="2 3">
    <name type="scientific">Neocucurbitaria cava</name>
    <dbReference type="NCBI Taxonomy" id="798079"/>
    <lineage>
        <taxon>Eukaryota</taxon>
        <taxon>Fungi</taxon>
        <taxon>Dikarya</taxon>
        <taxon>Ascomycota</taxon>
        <taxon>Pezizomycotina</taxon>
        <taxon>Dothideomycetes</taxon>
        <taxon>Pleosporomycetidae</taxon>
        <taxon>Pleosporales</taxon>
        <taxon>Pleosporineae</taxon>
        <taxon>Cucurbitariaceae</taxon>
        <taxon>Neocucurbitaria</taxon>
    </lineage>
</organism>
<dbReference type="InterPro" id="IPR036291">
    <property type="entry name" value="NAD(P)-bd_dom_sf"/>
</dbReference>
<sequence length="340" mass="37955">MSAKLEKQAATHASVLHNVKRQVFQSVPQLPSDISLVGKTALVTGSNVGLGLECARYFLKLRPSRLVIAVRSIEKGETAAKSLRTEFPDAKIEVWQLDMESYRSVQAFAARCEKELDRLHVAVLNAALAKIKLERVKDGRQREVTLQVNYLSTALLAILLLPIMKPTSYSPEPARLTIITSDASLGEKLQDPGQTSLLDSLDQPQRYDGFTQYARSKLLITMFAARLAETVDPDDVIINSCNPGATKGTEFMREGSWVLKALFALFFSLVGRTAVDAARIYVHAALVLGKESHGSYTDWLVRAWPVMMYGEQNRKIQKKLWDETMKELSFAKVNEVLKKN</sequence>
<dbReference type="InterPro" id="IPR002347">
    <property type="entry name" value="SDR_fam"/>
</dbReference>
<comment type="caution">
    <text evidence="2">The sequence shown here is derived from an EMBL/GenBank/DDBJ whole genome shotgun (WGS) entry which is preliminary data.</text>
</comment>
<keyword evidence="1" id="KW-0560">Oxidoreductase</keyword>
<dbReference type="PANTHER" id="PTHR43157:SF35">
    <property type="entry name" value="DEHYDROGENASE_REDUCTASE FAMILY PROTEIN, PUTATIVE-RELATED"/>
    <property type="match status" value="1"/>
</dbReference>
<accession>A0A9W8Y467</accession>
<proteinExistence type="predicted"/>
<name>A0A9W8Y467_9PLEO</name>